<dbReference type="PROSITE" id="PS50896">
    <property type="entry name" value="LISH"/>
    <property type="match status" value="1"/>
</dbReference>
<proteinExistence type="predicted"/>
<evidence type="ECO:0000256" key="1">
    <source>
        <dbReference type="ARBA" id="ARBA00002343"/>
    </source>
</evidence>
<dbReference type="InterPro" id="IPR006594">
    <property type="entry name" value="LisH"/>
</dbReference>
<dbReference type="PANTHER" id="PTHR22838:SF0">
    <property type="entry name" value="WD REPEAT-CONTAINING PROTEIN 26"/>
    <property type="match status" value="1"/>
</dbReference>
<dbReference type="InterPro" id="IPR015943">
    <property type="entry name" value="WD40/YVTN_repeat-like_dom_sf"/>
</dbReference>
<feature type="compositionally biased region" description="Polar residues" evidence="5">
    <location>
        <begin position="9"/>
        <end position="20"/>
    </location>
</feature>
<evidence type="ECO:0000259" key="6">
    <source>
        <dbReference type="PROSITE" id="PS50897"/>
    </source>
</evidence>
<dbReference type="Pfam" id="PF23627">
    <property type="entry name" value="LisH_WDR26"/>
    <property type="match status" value="1"/>
</dbReference>
<dbReference type="PROSITE" id="PS50897">
    <property type="entry name" value="CTLH"/>
    <property type="match status" value="1"/>
</dbReference>
<dbReference type="OrthoDB" id="972532at2759"/>
<comment type="caution">
    <text evidence="7">The sequence shown here is derived from an EMBL/GenBank/DDBJ whole genome shotgun (WGS) entry which is preliminary data.</text>
</comment>
<evidence type="ECO:0000313" key="7">
    <source>
        <dbReference type="EMBL" id="PNY25659.1"/>
    </source>
</evidence>
<dbReference type="Proteomes" id="UP000236621">
    <property type="component" value="Unassembled WGS sequence"/>
</dbReference>
<evidence type="ECO:0000256" key="3">
    <source>
        <dbReference type="ARBA" id="ARBA00022737"/>
    </source>
</evidence>
<name>A0A2K3QDQ1_9HYPO</name>
<dbReference type="PANTHER" id="PTHR22838">
    <property type="entry name" value="WD REPEAT PROTEIN 26-RELATED"/>
    <property type="match status" value="1"/>
</dbReference>
<evidence type="ECO:0000256" key="5">
    <source>
        <dbReference type="SAM" id="MobiDB-lite"/>
    </source>
</evidence>
<dbReference type="InterPro" id="IPR006595">
    <property type="entry name" value="CTLH_C"/>
</dbReference>
<dbReference type="AlphaFoldDB" id="A0A2K3QDQ1"/>
<dbReference type="GO" id="GO:0034657">
    <property type="term" value="C:GID complex"/>
    <property type="evidence" value="ECO:0007669"/>
    <property type="project" value="TreeGrafter"/>
</dbReference>
<keyword evidence="2 4" id="KW-0853">WD repeat</keyword>
<dbReference type="PROSITE" id="PS00678">
    <property type="entry name" value="WD_REPEATS_1"/>
    <property type="match status" value="1"/>
</dbReference>
<keyword evidence="8" id="KW-1185">Reference proteome</keyword>
<dbReference type="InterPro" id="IPR019775">
    <property type="entry name" value="WD40_repeat_CS"/>
</dbReference>
<dbReference type="PROSITE" id="PS50294">
    <property type="entry name" value="WD_REPEATS_REGION"/>
    <property type="match status" value="1"/>
</dbReference>
<dbReference type="Gene3D" id="2.130.10.10">
    <property type="entry name" value="YVTN repeat-like/Quinoprotein amine dehydrogenase"/>
    <property type="match status" value="1"/>
</dbReference>
<dbReference type="SMART" id="SM00320">
    <property type="entry name" value="WD40"/>
    <property type="match status" value="7"/>
</dbReference>
<sequence>MLADGDATARSNGSTATAGQRSALPGVTNGARKASLATNGSSNGDKGPAATQRPSTYFGHDREEVTRILIQALSDMGYQAAAESVSQDSGFDLESPTVAAFRSAVISGSWSEAEKLLAGATMSDVRGGQGNGLVLAVGSDRNVMKFWLRQQKFLELLEHRDTARALMVLRGELTPLYQDTSKLHFLSSLLMCRSAEDLMAKANWDGARGQSRKQLLSELSRCISPSVMLPENRLAVLLEQVKQKQIDTCLYHTAASSPSLYSDHFCDRRNFPTDVALELTDVAGEVWQVQFSHDGSKLAACGSRENVMIWETKTFTLVRALADHELGVGNLAWSPDGSYIVTCSQDKYARLWNANTGSLLKKIRRFDEPVSGCIWASDSMSFVLGTLDKSHGLCSCNVHDVDIHEWGKKYRVQDLCGSQDGRWLVAMDDTSNIHVYNATTRELEYNLDLGARATSVNISQDSRHLLVNRKDGEAQLIDLVTKNSVQKFLGHTGGDYLIRSSFGGANESFVTSGSEDGNILIWHKNTGAAVERLPGHFPRCNAVSWNPADPCMLASCGDDGRVKIWTNKAKAFEFRSQHPRSSNGWRKSVDDD</sequence>
<dbReference type="STRING" id="45235.A0A2K3QDQ1"/>
<evidence type="ECO:0000256" key="4">
    <source>
        <dbReference type="PROSITE-ProRule" id="PRU00221"/>
    </source>
</evidence>
<evidence type="ECO:0000313" key="8">
    <source>
        <dbReference type="Proteomes" id="UP000236621"/>
    </source>
</evidence>
<dbReference type="InterPro" id="IPR051350">
    <property type="entry name" value="WD_repeat-ST_regulator"/>
</dbReference>
<comment type="function">
    <text evidence="1">Involved in the proteasome-dependent degradation of fructose-1,6-bisphosphatase.</text>
</comment>
<accession>A0A2K3QDQ1</accession>
<dbReference type="EMBL" id="NRSZ01000696">
    <property type="protein sequence ID" value="PNY25659.1"/>
    <property type="molecule type" value="Genomic_DNA"/>
</dbReference>
<feature type="region of interest" description="Disordered" evidence="5">
    <location>
        <begin position="1"/>
        <end position="58"/>
    </location>
</feature>
<reference evidence="7 8" key="1">
    <citation type="submission" date="2017-08" db="EMBL/GenBank/DDBJ databases">
        <title>Harnessing the power of phylogenomics to disentangle the directionality and signatures of interkingdom host jumping in the parasitic fungal genus Tolypocladium.</title>
        <authorList>
            <person name="Quandt C.A."/>
            <person name="Patterson W."/>
            <person name="Spatafora J.W."/>
        </authorList>
    </citation>
    <scope>NUCLEOTIDE SEQUENCE [LARGE SCALE GENOMIC DNA]</scope>
    <source>
        <strain evidence="7 8">CBS 113982</strain>
    </source>
</reference>
<dbReference type="SUPFAM" id="SSF50978">
    <property type="entry name" value="WD40 repeat-like"/>
    <property type="match status" value="1"/>
</dbReference>
<feature type="repeat" description="WD" evidence="4">
    <location>
        <begin position="533"/>
        <end position="565"/>
    </location>
</feature>
<organism evidence="7 8">
    <name type="scientific">Tolypocladium capitatum</name>
    <dbReference type="NCBI Taxonomy" id="45235"/>
    <lineage>
        <taxon>Eukaryota</taxon>
        <taxon>Fungi</taxon>
        <taxon>Dikarya</taxon>
        <taxon>Ascomycota</taxon>
        <taxon>Pezizomycotina</taxon>
        <taxon>Sordariomycetes</taxon>
        <taxon>Hypocreomycetidae</taxon>
        <taxon>Hypocreales</taxon>
        <taxon>Ophiocordycipitaceae</taxon>
        <taxon>Tolypocladium</taxon>
    </lineage>
</organism>
<keyword evidence="3" id="KW-0677">Repeat</keyword>
<dbReference type="GO" id="GO:0043161">
    <property type="term" value="P:proteasome-mediated ubiquitin-dependent protein catabolic process"/>
    <property type="evidence" value="ECO:0007669"/>
    <property type="project" value="TreeGrafter"/>
</dbReference>
<protein>
    <recommendedName>
        <fullName evidence="6">CTLH domain-containing protein</fullName>
    </recommendedName>
</protein>
<dbReference type="CDD" id="cd00200">
    <property type="entry name" value="WD40"/>
    <property type="match status" value="1"/>
</dbReference>
<dbReference type="InterPro" id="IPR001680">
    <property type="entry name" value="WD40_rpt"/>
</dbReference>
<feature type="domain" description="CTLH" evidence="6">
    <location>
        <begin position="94"/>
        <end position="164"/>
    </location>
</feature>
<feature type="repeat" description="WD" evidence="4">
    <location>
        <begin position="321"/>
        <end position="362"/>
    </location>
</feature>
<dbReference type="PROSITE" id="PS50082">
    <property type="entry name" value="WD_REPEATS_2"/>
    <property type="match status" value="2"/>
</dbReference>
<dbReference type="Pfam" id="PF00400">
    <property type="entry name" value="WD40"/>
    <property type="match status" value="4"/>
</dbReference>
<dbReference type="InterPro" id="IPR036322">
    <property type="entry name" value="WD40_repeat_dom_sf"/>
</dbReference>
<evidence type="ECO:0000256" key="2">
    <source>
        <dbReference type="ARBA" id="ARBA00022574"/>
    </source>
</evidence>
<gene>
    <name evidence="7" type="ORF">TCAP_04402</name>
</gene>